<dbReference type="Proteomes" id="UP000035062">
    <property type="component" value="Unassembled WGS sequence"/>
</dbReference>
<sequence length="168" mass="18438">MRALIVVMFLLLTGCASQMSSPSPKLDKSQVLYIMPLSNQSTMPMAQAQVEQLLASVLADAGIRVELYPTSKVNDLQASIEPEQRQAEAQAWLASKRQGYVLQGAVQEWQYKYGLDGEPAVGVTLQLSDLNGQVLWRGSIAKSGWGRESLSQLGLTSLRKLTANLNWD</sequence>
<keyword evidence="2" id="KW-0449">Lipoprotein</keyword>
<dbReference type="AlphaFoldDB" id="I9NZL0"/>
<dbReference type="eggNOG" id="COG5616">
    <property type="taxonomic scope" value="Bacteria"/>
</dbReference>
<keyword evidence="3" id="KW-1185">Reference proteome</keyword>
<accession>I9NZL0</accession>
<keyword evidence="1" id="KW-0732">Signal</keyword>
<comment type="caution">
    <text evidence="2">The sequence shown here is derived from an EMBL/GenBank/DDBJ whole genome shotgun (WGS) entry which is preliminary data.</text>
</comment>
<dbReference type="EMBL" id="AKKU01000025">
    <property type="protein sequence ID" value="EIW88057.1"/>
    <property type="molecule type" value="Genomic_DNA"/>
</dbReference>
<feature type="chain" id="PRO_5003723077" evidence="1">
    <location>
        <begin position="19"/>
        <end position="168"/>
    </location>
</feature>
<protein>
    <submittedName>
        <fullName evidence="2">Putative lipoprotein</fullName>
    </submittedName>
</protein>
<organism evidence="2 3">
    <name type="scientific">Alishewanella agri BL06</name>
    <dbReference type="NCBI Taxonomy" id="1195246"/>
    <lineage>
        <taxon>Bacteria</taxon>
        <taxon>Pseudomonadati</taxon>
        <taxon>Pseudomonadota</taxon>
        <taxon>Gammaproteobacteria</taxon>
        <taxon>Alteromonadales</taxon>
        <taxon>Alteromonadaceae</taxon>
        <taxon>Alishewanella</taxon>
    </lineage>
</organism>
<evidence type="ECO:0000256" key="1">
    <source>
        <dbReference type="SAM" id="SignalP"/>
    </source>
</evidence>
<dbReference type="Gene3D" id="3.40.50.10610">
    <property type="entry name" value="ABC-type transport auxiliary lipoprotein component"/>
    <property type="match status" value="1"/>
</dbReference>
<name>I9NZL0_9ALTE</name>
<dbReference type="RefSeq" id="WP_008985323.1">
    <property type="nucleotide sequence ID" value="NZ_AKKU01000025.1"/>
</dbReference>
<dbReference type="STRING" id="1195246.AGRI_12666"/>
<proteinExistence type="predicted"/>
<dbReference type="PROSITE" id="PS51257">
    <property type="entry name" value="PROKAR_LIPOPROTEIN"/>
    <property type="match status" value="1"/>
</dbReference>
<reference evidence="2 3" key="1">
    <citation type="journal article" date="2012" name="J. Bacteriol.">
        <title>Genome Sequence of Pectin-Degrading Alishewanella agri, Isolated from Landfill Soil.</title>
        <authorList>
            <person name="Kim J."/>
            <person name="Jung J."/>
            <person name="Sung J.S."/>
            <person name="Chun J."/>
            <person name="Park W."/>
        </authorList>
    </citation>
    <scope>NUCLEOTIDE SEQUENCE [LARGE SCALE GENOMIC DNA]</scope>
    <source>
        <strain evidence="2 3">BL06</strain>
    </source>
</reference>
<feature type="signal peptide" evidence="1">
    <location>
        <begin position="1"/>
        <end position="18"/>
    </location>
</feature>
<evidence type="ECO:0000313" key="2">
    <source>
        <dbReference type="EMBL" id="EIW88057.1"/>
    </source>
</evidence>
<dbReference type="PATRIC" id="fig|1195246.3.peg.2512"/>
<gene>
    <name evidence="2" type="ORF">AGRI_12666</name>
</gene>
<evidence type="ECO:0000313" key="3">
    <source>
        <dbReference type="Proteomes" id="UP000035062"/>
    </source>
</evidence>